<name>A0A068NPX8_FIMGI</name>
<dbReference type="EMBL" id="CP007139">
    <property type="protein sequence ID" value="AIE85588.1"/>
    <property type="molecule type" value="Genomic_DNA"/>
</dbReference>
<evidence type="ECO:0000313" key="2">
    <source>
        <dbReference type="Proteomes" id="UP000027982"/>
    </source>
</evidence>
<gene>
    <name evidence="1" type="ORF">OP10G_2220</name>
</gene>
<keyword evidence="2" id="KW-1185">Reference proteome</keyword>
<reference evidence="1 2" key="1">
    <citation type="journal article" date="2014" name="PLoS ONE">
        <title>The first complete genome sequence of the class fimbriimonadia in the phylum armatimonadetes.</title>
        <authorList>
            <person name="Hu Z.Y."/>
            <person name="Wang Y.Z."/>
            <person name="Im W.T."/>
            <person name="Wang S.Y."/>
            <person name="Zhao G.P."/>
            <person name="Zheng H.J."/>
            <person name="Quan Z.X."/>
        </authorList>
    </citation>
    <scope>NUCLEOTIDE SEQUENCE [LARGE SCALE GENOMIC DNA]</scope>
    <source>
        <strain evidence="1">Gsoil 348</strain>
    </source>
</reference>
<dbReference type="KEGG" id="fgi:OP10G_2220"/>
<organism evidence="1 2">
    <name type="scientific">Fimbriimonas ginsengisoli Gsoil 348</name>
    <dbReference type="NCBI Taxonomy" id="661478"/>
    <lineage>
        <taxon>Bacteria</taxon>
        <taxon>Bacillati</taxon>
        <taxon>Armatimonadota</taxon>
        <taxon>Fimbriimonadia</taxon>
        <taxon>Fimbriimonadales</taxon>
        <taxon>Fimbriimonadaceae</taxon>
        <taxon>Fimbriimonas</taxon>
    </lineage>
</organism>
<dbReference type="Proteomes" id="UP000027982">
    <property type="component" value="Chromosome"/>
</dbReference>
<dbReference type="RefSeq" id="WP_025225848.1">
    <property type="nucleotide sequence ID" value="NZ_CP007139.1"/>
</dbReference>
<dbReference type="AlphaFoldDB" id="A0A068NPX8"/>
<accession>A0A068NPX8</accession>
<dbReference type="STRING" id="661478.OP10G_2220"/>
<dbReference type="HOGENOM" id="CLU_1426062_0_0_0"/>
<evidence type="ECO:0000313" key="1">
    <source>
        <dbReference type="EMBL" id="AIE85588.1"/>
    </source>
</evidence>
<protein>
    <submittedName>
        <fullName evidence="1">Uncharacterized protein</fullName>
    </submittedName>
</protein>
<sequence length="190" mass="20501">MLLCLLALAGCVPPRAKEAEGTKVEKKKDIPAQRINLPNGESLQYRLKTKVGAPPEREPAWYVKWVNAKVQMTSNGPVGGRMEGVSGNFFKDGKKSTTFQAQSGLADKANNILNLAGQVQVVAPNPKPGATKPRAVLTCDRLVYDATTKRFKALGHVQVVGEVGTIGTLSELWATEELDQVATPDMFIAK</sequence>
<proteinExistence type="predicted"/>